<dbReference type="NCBIfam" id="NF009109">
    <property type="entry name" value="PRK12457.1"/>
    <property type="match status" value="1"/>
</dbReference>
<feature type="domain" description="DAHP synthetase I/KDSA" evidence="10">
    <location>
        <begin position="10"/>
        <end position="273"/>
    </location>
</feature>
<dbReference type="UniPathway" id="UPA00030"/>
<dbReference type="AlphaFoldDB" id="A0A5B0VYE9"/>
<comment type="catalytic activity">
    <reaction evidence="8 9">
        <text>D-arabinose 5-phosphate + phosphoenolpyruvate + H2O = 3-deoxy-alpha-D-manno-2-octulosonate-8-phosphate + phosphate</text>
        <dbReference type="Rhea" id="RHEA:14053"/>
        <dbReference type="ChEBI" id="CHEBI:15377"/>
        <dbReference type="ChEBI" id="CHEBI:43474"/>
        <dbReference type="ChEBI" id="CHEBI:57693"/>
        <dbReference type="ChEBI" id="CHEBI:58702"/>
        <dbReference type="ChEBI" id="CHEBI:85985"/>
        <dbReference type="EC" id="2.5.1.55"/>
    </reaction>
</comment>
<organism evidence="11 12">
    <name type="scientific">Photorhabdus heterorhabditis</name>
    <dbReference type="NCBI Taxonomy" id="880156"/>
    <lineage>
        <taxon>Bacteria</taxon>
        <taxon>Pseudomonadati</taxon>
        <taxon>Pseudomonadota</taxon>
        <taxon>Gammaproteobacteria</taxon>
        <taxon>Enterobacterales</taxon>
        <taxon>Morganellaceae</taxon>
        <taxon>Photorhabdus</taxon>
    </lineage>
</organism>
<evidence type="ECO:0000313" key="12">
    <source>
        <dbReference type="Proteomes" id="UP000322184"/>
    </source>
</evidence>
<dbReference type="SUPFAM" id="SSF51569">
    <property type="entry name" value="Aldolase"/>
    <property type="match status" value="1"/>
</dbReference>
<dbReference type="GO" id="GO:0005737">
    <property type="term" value="C:cytoplasm"/>
    <property type="evidence" value="ECO:0007669"/>
    <property type="project" value="UniProtKB-SubCell"/>
</dbReference>
<comment type="pathway">
    <text evidence="3 9">Carbohydrate biosynthesis; 3-deoxy-D-manno-octulosonate biosynthesis; 3-deoxy-D-manno-octulosonate from D-ribulose 5-phosphate: step 2/3.</text>
</comment>
<evidence type="ECO:0000256" key="8">
    <source>
        <dbReference type="ARBA" id="ARBA00049112"/>
    </source>
</evidence>
<accession>A0A5B0VYE9</accession>
<dbReference type="NCBIfam" id="NF003543">
    <property type="entry name" value="PRK05198.1"/>
    <property type="match status" value="1"/>
</dbReference>
<gene>
    <name evidence="9 11" type="primary">kdsA</name>
    <name evidence="11" type="ORF">F0L16_18240</name>
</gene>
<dbReference type="InterPro" id="IPR013785">
    <property type="entry name" value="Aldolase_TIM"/>
</dbReference>
<dbReference type="RefSeq" id="WP_149617371.1">
    <property type="nucleotide sequence ID" value="NZ_CAWPFF010000089.1"/>
</dbReference>
<comment type="pathway">
    <text evidence="2">Bacterial outer membrane biogenesis; lipopolysaccharide biosynthesis.</text>
</comment>
<keyword evidence="7 9" id="KW-0448">Lipopolysaccharide biosynthesis</keyword>
<dbReference type="STRING" id="880156.AM629_17465"/>
<keyword evidence="6 9" id="KW-0808">Transferase</keyword>
<evidence type="ECO:0000313" key="11">
    <source>
        <dbReference type="EMBL" id="KAA1179723.1"/>
    </source>
</evidence>
<evidence type="ECO:0000259" key="10">
    <source>
        <dbReference type="Pfam" id="PF00793"/>
    </source>
</evidence>
<dbReference type="FunFam" id="3.20.20.70:FF:000058">
    <property type="entry name" value="2-dehydro-3-deoxyphosphooctonate aldolase"/>
    <property type="match status" value="1"/>
</dbReference>
<evidence type="ECO:0000256" key="7">
    <source>
        <dbReference type="ARBA" id="ARBA00022985"/>
    </source>
</evidence>
<dbReference type="GO" id="GO:0019294">
    <property type="term" value="P:keto-3-deoxy-D-manno-octulosonic acid biosynthetic process"/>
    <property type="evidence" value="ECO:0007669"/>
    <property type="project" value="UniProtKB-UniRule"/>
</dbReference>
<reference evidence="11 12" key="1">
    <citation type="submission" date="2019-09" db="EMBL/GenBank/DDBJ databases">
        <title>Whole genome sequence of Photorhabdus heterorhabditis strain ETL (Enterobacteriales: Enterobacteriaceae) a bacterial symbiont of Heterorhabditis zealandica strain ETL (Rhabditida: Heterorhabditidae).</title>
        <authorList>
            <person name="Lulamba T.E."/>
            <person name="Serepa-Dlamini M.H."/>
        </authorList>
    </citation>
    <scope>NUCLEOTIDE SEQUENCE [LARGE SCALE GENOMIC DNA]</scope>
    <source>
        <strain evidence="11 12">ETL</strain>
    </source>
</reference>
<dbReference type="UniPathway" id="UPA00357">
    <property type="reaction ID" value="UER00474"/>
</dbReference>
<name>A0A5B0VYE9_9GAMM</name>
<dbReference type="EC" id="2.5.1.55" evidence="9"/>
<protein>
    <recommendedName>
        <fullName evidence="9">2-dehydro-3-deoxyphosphooctonate aldolase</fullName>
        <ecNumber evidence="9">2.5.1.55</ecNumber>
    </recommendedName>
    <alternativeName>
        <fullName evidence="9">3-deoxy-D-manno-octulosonic acid 8-phosphate synthase</fullName>
    </alternativeName>
    <alternativeName>
        <fullName evidence="9">KDO-8-phosphate synthase</fullName>
        <shortName evidence="9">KDO 8-P synthase</shortName>
        <shortName evidence="9">KDOPS</shortName>
    </alternativeName>
    <alternativeName>
        <fullName evidence="9">Phospho-2-dehydro-3-deoxyoctonate aldolase</fullName>
    </alternativeName>
</protein>
<dbReference type="Gene3D" id="3.20.20.70">
    <property type="entry name" value="Aldolase class I"/>
    <property type="match status" value="1"/>
</dbReference>
<dbReference type="PANTHER" id="PTHR21057">
    <property type="entry name" value="PHOSPHO-2-DEHYDRO-3-DEOXYHEPTONATE ALDOLASE"/>
    <property type="match status" value="1"/>
</dbReference>
<dbReference type="NCBIfam" id="TIGR01362">
    <property type="entry name" value="KDO8P_synth"/>
    <property type="match status" value="1"/>
</dbReference>
<dbReference type="Proteomes" id="UP000322184">
    <property type="component" value="Unassembled WGS sequence"/>
</dbReference>
<comment type="subcellular location">
    <subcellularLocation>
        <location evidence="1 9">Cytoplasm</location>
    </subcellularLocation>
</comment>
<evidence type="ECO:0000256" key="9">
    <source>
        <dbReference type="HAMAP-Rule" id="MF_00056"/>
    </source>
</evidence>
<evidence type="ECO:0000256" key="1">
    <source>
        <dbReference type="ARBA" id="ARBA00004496"/>
    </source>
</evidence>
<evidence type="ECO:0000256" key="2">
    <source>
        <dbReference type="ARBA" id="ARBA00004756"/>
    </source>
</evidence>
<dbReference type="HAMAP" id="MF_00056">
    <property type="entry name" value="KDO8P_synth"/>
    <property type="match status" value="1"/>
</dbReference>
<sequence length="284" mass="30711">MQQKVVNIGDIKVANDLPFVLFGGMNVLESRDLAMSICEHYVTVTQKLGIPYVFKASFDKANRSSINSYRGPGLEEGMKIFQELKKQFGVKIITDVHEPAQAQPVAEVVDVIQLPAFLARQTDLVEAMARTGAVINVKKPQFISPTQMGNIVEKFKEGGNDQVILCDRGSNFGYDNLVVDMLGFNVMAQATGGHPVIFDVTHSLQCRDPLGAASGGRRAQVAELARAGMAVGIAGLFLEAHPDPANARCDGPSALPLAKLEPFLIQMKAIDDVVKGFPELDTSK</sequence>
<evidence type="ECO:0000256" key="3">
    <source>
        <dbReference type="ARBA" id="ARBA00004845"/>
    </source>
</evidence>
<evidence type="ECO:0000256" key="4">
    <source>
        <dbReference type="ARBA" id="ARBA00010499"/>
    </source>
</evidence>
<proteinExistence type="inferred from homology"/>
<dbReference type="GO" id="GO:0008676">
    <property type="term" value="F:3-deoxy-8-phosphooctulonate synthase activity"/>
    <property type="evidence" value="ECO:0007669"/>
    <property type="project" value="UniProtKB-UniRule"/>
</dbReference>
<dbReference type="InterPro" id="IPR006269">
    <property type="entry name" value="KDO8P_synthase"/>
</dbReference>
<dbReference type="Pfam" id="PF00793">
    <property type="entry name" value="DAHP_synth_1"/>
    <property type="match status" value="1"/>
</dbReference>
<keyword evidence="5 9" id="KW-0963">Cytoplasm</keyword>
<evidence type="ECO:0000256" key="6">
    <source>
        <dbReference type="ARBA" id="ARBA00022679"/>
    </source>
</evidence>
<comment type="similarity">
    <text evidence="4 9">Belongs to the KdsA family.</text>
</comment>
<dbReference type="InterPro" id="IPR006218">
    <property type="entry name" value="DAHP1/KDSA"/>
</dbReference>
<dbReference type="EMBL" id="VTUW01000047">
    <property type="protein sequence ID" value="KAA1179723.1"/>
    <property type="molecule type" value="Genomic_DNA"/>
</dbReference>
<comment type="caution">
    <text evidence="11">The sequence shown here is derived from an EMBL/GenBank/DDBJ whole genome shotgun (WGS) entry which is preliminary data.</text>
</comment>
<evidence type="ECO:0000256" key="5">
    <source>
        <dbReference type="ARBA" id="ARBA00022490"/>
    </source>
</evidence>